<name>A0ABN6JVQ8_9BURK</name>
<dbReference type="Proteomes" id="UP001319874">
    <property type="component" value="Chromosome 4"/>
</dbReference>
<keyword evidence="2" id="KW-1185">Reference proteome</keyword>
<organism evidence="1 2">
    <name type="scientific">Paraburkholderia terrae</name>
    <dbReference type="NCBI Taxonomy" id="311230"/>
    <lineage>
        <taxon>Bacteria</taxon>
        <taxon>Pseudomonadati</taxon>
        <taxon>Pseudomonadota</taxon>
        <taxon>Betaproteobacteria</taxon>
        <taxon>Burkholderiales</taxon>
        <taxon>Burkholderiaceae</taxon>
        <taxon>Paraburkholderia</taxon>
    </lineage>
</organism>
<gene>
    <name evidence="1" type="ORF">PTKU64_87120</name>
</gene>
<sequence length="77" mass="8445">MIVPWRVLQVIPVKGKVDESVIDEAARRAFVGDKAGMIEVIGLDRRAIAGSLPSEPNVHTSTVDPRRVCVPQRELQA</sequence>
<evidence type="ECO:0000313" key="1">
    <source>
        <dbReference type="EMBL" id="BCZ85037.1"/>
    </source>
</evidence>
<evidence type="ECO:0000313" key="2">
    <source>
        <dbReference type="Proteomes" id="UP001319874"/>
    </source>
</evidence>
<reference evidence="1 2" key="1">
    <citation type="journal article" date="2022" name="Front. Microbiol.">
        <title>Identification and characterization of a novel class of self-sufficient cytochrome P450 hydroxylase involved in cyclohexanecarboxylate degradation in Paraburkholderia terrae strain KU-64.</title>
        <authorList>
            <person name="Yamamoto T."/>
            <person name="Hasegawa Y."/>
            <person name="Iwaki H."/>
        </authorList>
    </citation>
    <scope>NUCLEOTIDE SEQUENCE [LARGE SCALE GENOMIC DNA]</scope>
    <source>
        <strain evidence="1 2">KU-64</strain>
    </source>
</reference>
<dbReference type="EMBL" id="AP024958">
    <property type="protein sequence ID" value="BCZ85037.1"/>
    <property type="molecule type" value="Genomic_DNA"/>
</dbReference>
<protein>
    <submittedName>
        <fullName evidence="1">Uncharacterized protein</fullName>
    </submittedName>
</protein>
<accession>A0ABN6JVQ8</accession>
<proteinExistence type="predicted"/>